<keyword evidence="4" id="KW-1185">Reference proteome</keyword>
<dbReference type="NCBIfam" id="TIGR00121">
    <property type="entry name" value="birA_ligase"/>
    <property type="match status" value="1"/>
</dbReference>
<sequence>MYKIPANTLFVGKVVEYMPSCHSTNDSARELLLQHDTSEGTVVITDNQTAGKGQRGNSWFSAEGANLTMSLIMKPNFLTVSKQFYLNMISSLAVKRVLNDRLPDANSQVKWPNDVLLNNRKVCGILIENGIKRQFLEHSVVGIGLNVNQKAFGLATATSMSNEIGIAFSLQSVFEKLLGQFEALYLKLKAERYSEIKDEYLQNLIGFNQWRKYRSEYVFDGQIVDVLDSGQLKLATQQGDKLFDFKEIEFIWN</sequence>
<dbReference type="InterPro" id="IPR004143">
    <property type="entry name" value="BPL_LPL_catalytic"/>
</dbReference>
<feature type="domain" description="BPL/LPL catalytic" evidence="2">
    <location>
        <begin position="16"/>
        <end position="189"/>
    </location>
</feature>
<dbReference type="CDD" id="cd16442">
    <property type="entry name" value="BPL"/>
    <property type="match status" value="1"/>
</dbReference>
<dbReference type="AlphaFoldDB" id="A0A150XBB5"/>
<reference evidence="3 4" key="1">
    <citation type="submission" date="2016-01" db="EMBL/GenBank/DDBJ databases">
        <title>Genome sequencing of Roseivirga spongicola UST030701-084.</title>
        <authorList>
            <person name="Selvaratnam C."/>
            <person name="Thevarajoo S."/>
            <person name="Goh K.M."/>
            <person name="Ee R."/>
            <person name="Chan K.-G."/>
            <person name="Chong C.S."/>
        </authorList>
    </citation>
    <scope>NUCLEOTIDE SEQUENCE [LARGE SCALE GENOMIC DNA]</scope>
    <source>
        <strain evidence="3 4">UST030701-084</strain>
    </source>
</reference>
<dbReference type="GO" id="GO:0005737">
    <property type="term" value="C:cytoplasm"/>
    <property type="evidence" value="ECO:0007669"/>
    <property type="project" value="TreeGrafter"/>
</dbReference>
<dbReference type="Gene3D" id="3.30.930.10">
    <property type="entry name" value="Bira Bifunctional Protein, Domain 2"/>
    <property type="match status" value="1"/>
</dbReference>
<name>A0A150XBB5_9BACT</name>
<dbReference type="PROSITE" id="PS51733">
    <property type="entry name" value="BPL_LPL_CATALYTIC"/>
    <property type="match status" value="1"/>
</dbReference>
<dbReference type="Pfam" id="PF03099">
    <property type="entry name" value="BPL_LplA_LipB"/>
    <property type="match status" value="1"/>
</dbReference>
<evidence type="ECO:0000256" key="1">
    <source>
        <dbReference type="ARBA" id="ARBA00022598"/>
    </source>
</evidence>
<dbReference type="STRING" id="333140.AWW68_09075"/>
<evidence type="ECO:0000259" key="2">
    <source>
        <dbReference type="PROSITE" id="PS51733"/>
    </source>
</evidence>
<protein>
    <recommendedName>
        <fullName evidence="2">BPL/LPL catalytic domain-containing protein</fullName>
    </recommendedName>
</protein>
<dbReference type="InterPro" id="IPR004408">
    <property type="entry name" value="Biotin_CoA_COase_ligase"/>
</dbReference>
<dbReference type="InterPro" id="IPR045864">
    <property type="entry name" value="aa-tRNA-synth_II/BPL/LPL"/>
</dbReference>
<keyword evidence="1" id="KW-0436">Ligase</keyword>
<organism evidence="3 4">
    <name type="scientific">Roseivirga spongicola</name>
    <dbReference type="NCBI Taxonomy" id="333140"/>
    <lineage>
        <taxon>Bacteria</taxon>
        <taxon>Pseudomonadati</taxon>
        <taxon>Bacteroidota</taxon>
        <taxon>Cytophagia</taxon>
        <taxon>Cytophagales</taxon>
        <taxon>Roseivirgaceae</taxon>
        <taxon>Roseivirga</taxon>
    </lineage>
</organism>
<dbReference type="PANTHER" id="PTHR12835">
    <property type="entry name" value="BIOTIN PROTEIN LIGASE"/>
    <property type="match status" value="1"/>
</dbReference>
<dbReference type="OrthoDB" id="9807064at2"/>
<dbReference type="Proteomes" id="UP000075606">
    <property type="component" value="Unassembled WGS sequence"/>
</dbReference>
<dbReference type="PANTHER" id="PTHR12835:SF5">
    <property type="entry name" value="BIOTIN--PROTEIN LIGASE"/>
    <property type="match status" value="1"/>
</dbReference>
<dbReference type="GO" id="GO:0004077">
    <property type="term" value="F:biotin--[biotin carboxyl-carrier protein] ligase activity"/>
    <property type="evidence" value="ECO:0007669"/>
    <property type="project" value="InterPro"/>
</dbReference>
<evidence type="ECO:0000313" key="4">
    <source>
        <dbReference type="Proteomes" id="UP000075606"/>
    </source>
</evidence>
<accession>A0A150XBB5</accession>
<dbReference type="EMBL" id="LRPC01000012">
    <property type="protein sequence ID" value="KYG75970.1"/>
    <property type="molecule type" value="Genomic_DNA"/>
</dbReference>
<evidence type="ECO:0000313" key="3">
    <source>
        <dbReference type="EMBL" id="KYG75970.1"/>
    </source>
</evidence>
<comment type="caution">
    <text evidence="3">The sequence shown here is derived from an EMBL/GenBank/DDBJ whole genome shotgun (WGS) entry which is preliminary data.</text>
</comment>
<dbReference type="RefSeq" id="WP_068220206.1">
    <property type="nucleotide sequence ID" value="NZ_LRPC01000012.1"/>
</dbReference>
<dbReference type="SUPFAM" id="SSF55681">
    <property type="entry name" value="Class II aaRS and biotin synthetases"/>
    <property type="match status" value="1"/>
</dbReference>
<proteinExistence type="predicted"/>
<gene>
    <name evidence="3" type="ORF">AWW68_09075</name>
</gene>